<protein>
    <submittedName>
        <fullName evidence="1">Uncharacterized protein</fullName>
    </submittedName>
</protein>
<evidence type="ECO:0000313" key="1">
    <source>
        <dbReference type="EMBL" id="TWU42682.1"/>
    </source>
</evidence>
<sequence length="36" mass="3887">MQSLGCPDLLFFASFPIAQQEKDVLAVFAGPDQESS</sequence>
<reference evidence="1 2" key="1">
    <citation type="submission" date="2019-02" db="EMBL/GenBank/DDBJ databases">
        <title>Deep-cultivation of Planctomycetes and their phenomic and genomic characterization uncovers novel biology.</title>
        <authorList>
            <person name="Wiegand S."/>
            <person name="Jogler M."/>
            <person name="Boedeker C."/>
            <person name="Pinto D."/>
            <person name="Vollmers J."/>
            <person name="Rivas-Marin E."/>
            <person name="Kohn T."/>
            <person name="Peeters S.H."/>
            <person name="Heuer A."/>
            <person name="Rast P."/>
            <person name="Oberbeckmann S."/>
            <person name="Bunk B."/>
            <person name="Jeske O."/>
            <person name="Meyerdierks A."/>
            <person name="Storesund J.E."/>
            <person name="Kallscheuer N."/>
            <person name="Luecker S."/>
            <person name="Lage O.M."/>
            <person name="Pohl T."/>
            <person name="Merkel B.J."/>
            <person name="Hornburger P."/>
            <person name="Mueller R.-W."/>
            <person name="Bruemmer F."/>
            <person name="Labrenz M."/>
            <person name="Spormann A.M."/>
            <person name="Op Den Camp H."/>
            <person name="Overmann J."/>
            <person name="Amann R."/>
            <person name="Jetten M.S.M."/>
            <person name="Mascher T."/>
            <person name="Medema M.H."/>
            <person name="Devos D.P."/>
            <person name="Kaster A.-K."/>
            <person name="Ovreas L."/>
            <person name="Rohde M."/>
            <person name="Galperin M.Y."/>
            <person name="Jogler C."/>
        </authorList>
    </citation>
    <scope>NUCLEOTIDE SEQUENCE [LARGE SCALE GENOMIC DNA]</scope>
    <source>
        <strain evidence="1 2">Poly41</strain>
    </source>
</reference>
<dbReference type="Proteomes" id="UP000319143">
    <property type="component" value="Unassembled WGS sequence"/>
</dbReference>
<organism evidence="1 2">
    <name type="scientific">Novipirellula artificiosorum</name>
    <dbReference type="NCBI Taxonomy" id="2528016"/>
    <lineage>
        <taxon>Bacteria</taxon>
        <taxon>Pseudomonadati</taxon>
        <taxon>Planctomycetota</taxon>
        <taxon>Planctomycetia</taxon>
        <taxon>Pirellulales</taxon>
        <taxon>Pirellulaceae</taxon>
        <taxon>Novipirellula</taxon>
    </lineage>
</organism>
<accession>A0A5C6E1B2</accession>
<comment type="caution">
    <text evidence="1">The sequence shown here is derived from an EMBL/GenBank/DDBJ whole genome shotgun (WGS) entry which is preliminary data.</text>
</comment>
<gene>
    <name evidence="1" type="ORF">Poly41_09810</name>
</gene>
<dbReference type="EMBL" id="SJPV01000001">
    <property type="protein sequence ID" value="TWU42682.1"/>
    <property type="molecule type" value="Genomic_DNA"/>
</dbReference>
<proteinExistence type="predicted"/>
<name>A0A5C6E1B2_9BACT</name>
<keyword evidence="2" id="KW-1185">Reference proteome</keyword>
<evidence type="ECO:0000313" key="2">
    <source>
        <dbReference type="Proteomes" id="UP000319143"/>
    </source>
</evidence>
<dbReference type="AlphaFoldDB" id="A0A5C6E1B2"/>